<protein>
    <recommendedName>
        <fullName evidence="11">Potassium channel domain-containing protein</fullName>
    </recommendedName>
</protein>
<sequence length="528" mass="59381">MKVKLLLIIMFAGLLHIATLVIASNEALTPENTTLATNNTTLATDNAMLAINNQTLGQNDTTVAANNTTIGSDGNNQNTTSETDETIETTKEKENGTSIEEKELLHAIFWEVKPFIFKNSKGEIDGIIPQIFEQASVFCNGRKPFIHYKVKMDSRRDFYDLARSNVSYHSNTSVLKSVDKQRAFWAPVLSPTNTKNDGFLKERALRSFQILKTTHISIIVRRDLISLPNKIFRGIMACEQIFVLAILLAIIVGIFLWVIERYQNTDFPNSFCRGAMTGLYWSIVSMTTVGYGDIQPSSAVGRFVTCFWLFIGVMVGCVMTATVTDVVAGNDFDIQNKKVAVLENSFEERTAEKQYRTNVVSAKSYDEVLEMVRKQEVFAAMMNSDVAAWYDEIISDDTAEVPLRMVAKLPANLYVHCLLPTDLLHKMKVIFKCMYYQKDEVYTFAEESFKVHHHPQNIYIGSTGDLMSENVFCRAIIGLLAGLIVLGFGFDGWKYVQFRVNTKKHGATNGENKEMTKYYNSAQAASLI</sequence>
<evidence type="ECO:0000313" key="12">
    <source>
        <dbReference type="EnsemblMetazoa" id="CLYHEMP000470.1"/>
    </source>
</evidence>
<feature type="region of interest" description="Disordered" evidence="8">
    <location>
        <begin position="67"/>
        <end position="96"/>
    </location>
</feature>
<dbReference type="AlphaFoldDB" id="A0A7M5UFI3"/>
<evidence type="ECO:0000256" key="9">
    <source>
        <dbReference type="SAM" id="Phobius"/>
    </source>
</evidence>
<feature type="transmembrane region" description="Helical" evidence="9">
    <location>
        <begin position="307"/>
        <end position="328"/>
    </location>
</feature>
<evidence type="ECO:0000256" key="7">
    <source>
        <dbReference type="ARBA" id="ARBA00023303"/>
    </source>
</evidence>
<keyword evidence="10" id="KW-0732">Signal</keyword>
<evidence type="ECO:0000313" key="13">
    <source>
        <dbReference type="Proteomes" id="UP000594262"/>
    </source>
</evidence>
<dbReference type="Proteomes" id="UP000594262">
    <property type="component" value="Unplaced"/>
</dbReference>
<keyword evidence="7" id="KW-0407">Ion channel</keyword>
<evidence type="ECO:0000256" key="4">
    <source>
        <dbReference type="ARBA" id="ARBA00022989"/>
    </source>
</evidence>
<evidence type="ECO:0000256" key="8">
    <source>
        <dbReference type="SAM" id="MobiDB-lite"/>
    </source>
</evidence>
<keyword evidence="2" id="KW-0813">Transport</keyword>
<keyword evidence="13" id="KW-1185">Reference proteome</keyword>
<evidence type="ECO:0000256" key="3">
    <source>
        <dbReference type="ARBA" id="ARBA00022692"/>
    </source>
</evidence>
<accession>A0A7M5UFI3</accession>
<feature type="transmembrane region" description="Helical" evidence="9">
    <location>
        <begin position="271"/>
        <end position="292"/>
    </location>
</feature>
<evidence type="ECO:0000259" key="11">
    <source>
        <dbReference type="Pfam" id="PF07885"/>
    </source>
</evidence>
<comment type="subcellular location">
    <subcellularLocation>
        <location evidence="1">Membrane</location>
        <topology evidence="1">Multi-pass membrane protein</topology>
    </subcellularLocation>
</comment>
<proteinExistence type="predicted"/>
<dbReference type="PANTHER" id="PTHR11537:SF252">
    <property type="entry name" value="POTASSIUM VOLTAGE-GATED CHANNEL PROTEIN SHAW"/>
    <property type="match status" value="1"/>
</dbReference>
<dbReference type="SUPFAM" id="SSF81324">
    <property type="entry name" value="Voltage-gated potassium channels"/>
    <property type="match status" value="1"/>
</dbReference>
<evidence type="ECO:0000256" key="1">
    <source>
        <dbReference type="ARBA" id="ARBA00004141"/>
    </source>
</evidence>
<evidence type="ECO:0000256" key="2">
    <source>
        <dbReference type="ARBA" id="ARBA00022448"/>
    </source>
</evidence>
<dbReference type="InterPro" id="IPR028325">
    <property type="entry name" value="VG_K_chnl"/>
</dbReference>
<reference evidence="12" key="1">
    <citation type="submission" date="2021-01" db="UniProtKB">
        <authorList>
            <consortium name="EnsemblMetazoa"/>
        </authorList>
    </citation>
    <scope>IDENTIFICATION</scope>
</reference>
<dbReference type="OrthoDB" id="415460at2759"/>
<dbReference type="SUPFAM" id="SSF53850">
    <property type="entry name" value="Periplasmic binding protein-like II"/>
    <property type="match status" value="1"/>
</dbReference>
<dbReference type="InterPro" id="IPR013099">
    <property type="entry name" value="K_chnl_dom"/>
</dbReference>
<feature type="domain" description="Potassium channel" evidence="11">
    <location>
        <begin position="259"/>
        <end position="327"/>
    </location>
</feature>
<dbReference type="GO" id="GO:0005251">
    <property type="term" value="F:delayed rectifier potassium channel activity"/>
    <property type="evidence" value="ECO:0007669"/>
    <property type="project" value="TreeGrafter"/>
</dbReference>
<keyword evidence="4 9" id="KW-1133">Transmembrane helix</keyword>
<keyword evidence="5" id="KW-0406">Ion transport</keyword>
<dbReference type="GO" id="GO:0008076">
    <property type="term" value="C:voltage-gated potassium channel complex"/>
    <property type="evidence" value="ECO:0007669"/>
    <property type="project" value="InterPro"/>
</dbReference>
<evidence type="ECO:0000256" key="6">
    <source>
        <dbReference type="ARBA" id="ARBA00023136"/>
    </source>
</evidence>
<dbReference type="RefSeq" id="XP_066920309.1">
    <property type="nucleotide sequence ID" value="XM_067064208.1"/>
</dbReference>
<feature type="transmembrane region" description="Helical" evidence="9">
    <location>
        <begin position="241"/>
        <end position="259"/>
    </location>
</feature>
<keyword evidence="3 9" id="KW-0812">Transmembrane</keyword>
<feature type="chain" id="PRO_5033596615" description="Potassium channel domain-containing protein" evidence="10">
    <location>
        <begin position="24"/>
        <end position="528"/>
    </location>
</feature>
<dbReference type="Gene3D" id="1.10.287.70">
    <property type="match status" value="1"/>
</dbReference>
<dbReference type="EnsemblMetazoa" id="CLYHEMT000470.1">
    <property type="protein sequence ID" value="CLYHEMP000470.1"/>
    <property type="gene ID" value="CLYHEMG000470"/>
</dbReference>
<feature type="compositionally biased region" description="Polar residues" evidence="8">
    <location>
        <begin position="67"/>
        <end position="78"/>
    </location>
</feature>
<dbReference type="Pfam" id="PF07885">
    <property type="entry name" value="Ion_trans_2"/>
    <property type="match status" value="1"/>
</dbReference>
<dbReference type="GeneID" id="136807613"/>
<keyword evidence="6 9" id="KW-0472">Membrane</keyword>
<feature type="signal peptide" evidence="10">
    <location>
        <begin position="1"/>
        <end position="23"/>
    </location>
</feature>
<organism evidence="12 13">
    <name type="scientific">Clytia hemisphaerica</name>
    <dbReference type="NCBI Taxonomy" id="252671"/>
    <lineage>
        <taxon>Eukaryota</taxon>
        <taxon>Metazoa</taxon>
        <taxon>Cnidaria</taxon>
        <taxon>Hydrozoa</taxon>
        <taxon>Hydroidolina</taxon>
        <taxon>Leptothecata</taxon>
        <taxon>Obeliida</taxon>
        <taxon>Clytiidae</taxon>
        <taxon>Clytia</taxon>
    </lineage>
</organism>
<name>A0A7M5UFI3_9CNID</name>
<evidence type="ECO:0000256" key="10">
    <source>
        <dbReference type="SAM" id="SignalP"/>
    </source>
</evidence>
<feature type="transmembrane region" description="Helical" evidence="9">
    <location>
        <begin position="471"/>
        <end position="490"/>
    </location>
</feature>
<dbReference type="EnsemblMetazoa" id="CLYHEMT000470.2">
    <property type="protein sequence ID" value="CLYHEMP000470.2"/>
    <property type="gene ID" value="CLYHEMG000470"/>
</dbReference>
<dbReference type="PANTHER" id="PTHR11537">
    <property type="entry name" value="VOLTAGE-GATED POTASSIUM CHANNEL"/>
    <property type="match status" value="1"/>
</dbReference>
<evidence type="ECO:0000256" key="5">
    <source>
        <dbReference type="ARBA" id="ARBA00023065"/>
    </source>
</evidence>
<dbReference type="Gene3D" id="3.40.190.10">
    <property type="entry name" value="Periplasmic binding protein-like II"/>
    <property type="match status" value="1"/>
</dbReference>
<dbReference type="GO" id="GO:0001508">
    <property type="term" value="P:action potential"/>
    <property type="evidence" value="ECO:0007669"/>
    <property type="project" value="TreeGrafter"/>
</dbReference>